<dbReference type="SUPFAM" id="SSF82671">
    <property type="entry name" value="SEA domain"/>
    <property type="match status" value="1"/>
</dbReference>
<comment type="caution">
    <text evidence="17">The sequence shown here is derived from an EMBL/GenBank/DDBJ whole genome shotgun (WGS) entry which is preliminary data.</text>
</comment>
<feature type="disulfide bond" evidence="11">
    <location>
        <begin position="1637"/>
        <end position="1701"/>
    </location>
</feature>
<feature type="region of interest" description="Disordered" evidence="13">
    <location>
        <begin position="1721"/>
        <end position="1747"/>
    </location>
</feature>
<feature type="domain" description="SRCR" evidence="16">
    <location>
        <begin position="958"/>
        <end position="1063"/>
    </location>
</feature>
<evidence type="ECO:0000259" key="14">
    <source>
        <dbReference type="PROSITE" id="PS50024"/>
    </source>
</evidence>
<dbReference type="EMBL" id="JACVVK020000252">
    <property type="protein sequence ID" value="KAK7482045.1"/>
    <property type="molecule type" value="Genomic_DNA"/>
</dbReference>
<sequence>MSSEEAGGQPDSLYPTHAVRMATDQSHAQAYANPAAYYDFDDPRPKPADTVVMSDKSEDDEATPAPPAPRVLYAEMTKDPDFEGSFKLTSETWNPDLSDRGSAAFRHMASEKETEIDRIFRASNISGIYDYSVVTEFRQGSVVVLFLSKLRPRQDLNSDALRVKYDYMRHNPAAWMQAFRQGKELLMPEDDEISVGDFQSQAPSTPTTATTTTSTTATTTTRARRTTSTPPAATTTAQNYRCGDVRSLPGSRIVGGRPADSGEYPWMAFLRYSGNFICGGSVIDPLHILTAAHCVVRYGRDSLGFVNGYRLDVLVGKHERDTSQNYRQEQRADVAKIYMHNGYVRYAEDHFNDIALIRLQRPLTFNSRVSPVCLPTVSSQVPSQCVAAGWGTTVEGIQRFPTELHTVTMQAYNHTHCSRTFSTLFRRETGDDINRYLNSGVMCAANFTVGGKDTCQVKDETEEEGDKHYTQYGVTSWGKGCGDPGKPGFYTYMPSYLDWLENTAKPNLDYVVRVGNSPCLNTFCLDLLQRMSDLEKPALCRLLDLSMDCMVKASHLGGPDNCTRDNAYDVTIAYLNFQMANGRINDSRLLDGSMECRVDQCVQNYLVRYDLGNWRLGNCSLQEVTSSLAAASPFIRQKDSLCSARQTRYLTTYCPAQTIQSHLSATYSCDLSGRNDSDAIQPNQQCTGQSVADALSQLATDYCDVIANRLNVTWTFNESCGEVTDLLRCVTRVANHKGYRCTEQDVVTLTPIMTRFPVDNMQNKFTQCGVSPSSVTERVSMDVCEDDDLVRLMARYSCPDTLQAIMSSNQTFCSFYGQRCQNVRSTIYNMHTPLIYYLNSYDLCPWTGRILLDNLGCTGNEESLLECNHNGIGNHDCGHHEDVGVQCPGNVIATTPAPTTRPDVEEDLMPSDIVSSDMVCQFFPIWSTSLAPCHSSFHQLMADSQCRAMEETVSCVQTELIKIGAFCNKRSVHDRVLSLLDENQRELLCNDGNIVTSVIESQCVGGQAGCAPRVPGSVMVSEGVSAGGSMHVSCVGTESTLGDCTLDRVASCSKSHMAAVVCYNNTYTFELTNGHYGYVKLTRDEGEGHVCLPSVTNFNVQVLCREAGYSGGTALPAPSSPPPSGPMWRLDMECRSQTADANACLRPPYWRHEVTAEDDCQLINAYCYPSQARLHNGLFNSTGALLLYEGGSPTSLPHLSPVCRDDFTKASAAIFCRESGFPQGGQALPYNPFYLSPVFPPSYVYVACTGSETRMQDCPVRHSNWTDYCSGPAVVRCSVESTGVEEMSVKLAADNSQLLVYTGGQWGTLCADRWTNNEADVVCRQLGHLHGYTATSRLDHAYPHLLHEISCDVNDTSLKECTYQDVRTDVCQRVRPAAVSCTNSSRPVYSLRGGPTSNVGRLYASFEDVTAPVLTRYFGNDPASALCDSLGFHGGELYRGPFLNQTSDFQWAWRTSFGSTYECLYNSTELGFDVCRQTDLELLNCSSPVNESAMLWCRHARPVEIFCYPSAIRLHIGFSNTTGIIQKYNPLPYPRSWYEMCQSDVTQTAANVICRDVMASPTASAVIFRVPRNFFPVHSWRPRKALVTCGADDVTAAQCITVDSYRSCENSSDQSATVACYDGQMPNERYGSWGTVCGVGFDDTEANVICRHLGYTGGTALSRDRWGDRRPLWVRRISCSSRYDRLDYCTISPITDSDGYCRYWDARVRCYGSGGSTPYPYTTRTTTTTPTTPLPDTVPGPGGDTCGEVKNQPTSRIIGGNEAERGQFPLPKDDRGFLITLGRVEVIAGKHFTALLPSVAEQRVNVTSAIMHPDFRPQANDIAVMLLERPLQFNSRVASLCLPERFMNMPTHCIAAGWGYKSEAPYQTPDVLMHVTLQTYTTEQCRAVFARSDNIYGSDVKKVLHPGTMCAANGTSGGLGTCYGDSGGPLFCLKPDRSAYQLVGVSAWTFSGCHMNPRAPAGFTYVPYYRDFVDIAKLMLGNGSILQNNTCFSPNHPRFYDMHRCLSLVQSLPGLDINQTCSLVKESLDCVKARTSHYDSRCTTDVVRREVIQYLVSQLNTTSSFGLSAVELNITLSHCTGNSSGPDVGMEICEDTKLLAHIAASRVCYTPGQFPDNVTAYDTCFLQKRCDMSRLITGLTAQTTQLPQLLGMTSLNFEQCADFCPSFKPVILDSGVCLPLLTSSAASTSYSESTRCVFLTEAVRCMSMNLLLKDQPCSDERLHDVVNAYVKKTGLYGVPNATFCAATYPETVGANWACENPELLTGIFVTRCRAYNPLYERDCSRANLAATCVTRFLSESDVFCPTDVVLTSLAEHTFAVNISSECLTS</sequence>
<evidence type="ECO:0000256" key="9">
    <source>
        <dbReference type="ARBA" id="ARBA00023180"/>
    </source>
</evidence>
<dbReference type="PROSITE" id="PS50240">
    <property type="entry name" value="TRYPSIN_DOM"/>
    <property type="match status" value="2"/>
</dbReference>
<dbReference type="InterPro" id="IPR036364">
    <property type="entry name" value="SEA_dom_sf"/>
</dbReference>
<dbReference type="Pfam" id="PF01390">
    <property type="entry name" value="SEA"/>
    <property type="match status" value="1"/>
</dbReference>
<evidence type="ECO:0000256" key="7">
    <source>
        <dbReference type="ARBA" id="ARBA00023136"/>
    </source>
</evidence>
<feature type="disulfide bond" evidence="11">
    <location>
        <begin position="1475"/>
        <end position="1485"/>
    </location>
</feature>
<feature type="domain" description="SRCR" evidence="16">
    <location>
        <begin position="847"/>
        <end position="888"/>
    </location>
</feature>
<feature type="domain" description="Peptidase S1" evidence="15">
    <location>
        <begin position="253"/>
        <end position="505"/>
    </location>
</feature>
<feature type="domain" description="SRCR" evidence="16">
    <location>
        <begin position="1512"/>
        <end position="1599"/>
    </location>
</feature>
<keyword evidence="9" id="KW-0325">Glycoprotein</keyword>
<feature type="region of interest" description="Disordered" evidence="13">
    <location>
        <begin position="33"/>
        <end position="67"/>
    </location>
</feature>
<keyword evidence="2" id="KW-0812">Transmembrane</keyword>
<evidence type="ECO:0000256" key="4">
    <source>
        <dbReference type="ARBA" id="ARBA00022737"/>
    </source>
</evidence>
<feature type="compositionally biased region" description="Low complexity" evidence="13">
    <location>
        <begin position="1721"/>
        <end position="1731"/>
    </location>
</feature>
<dbReference type="PROSITE" id="PS00135">
    <property type="entry name" value="TRYPSIN_SER"/>
    <property type="match status" value="1"/>
</dbReference>
<dbReference type="FunFam" id="2.40.10.10:FF:000028">
    <property type="entry name" value="Serine protease easter"/>
    <property type="match status" value="1"/>
</dbReference>
<evidence type="ECO:0000313" key="18">
    <source>
        <dbReference type="Proteomes" id="UP001519460"/>
    </source>
</evidence>
<keyword evidence="4" id="KW-0677">Repeat</keyword>
<comment type="similarity">
    <text evidence="10">Belongs to the peptidase S1 family. CLIP subfamily.</text>
</comment>
<feature type="domain" description="SRCR" evidence="16">
    <location>
        <begin position="1172"/>
        <end position="1278"/>
    </location>
</feature>
<feature type="domain" description="Peptidase S1" evidence="15">
    <location>
        <begin position="1757"/>
        <end position="1974"/>
    </location>
</feature>
<dbReference type="Pfam" id="PF00530">
    <property type="entry name" value="SRCR"/>
    <property type="match status" value="4"/>
</dbReference>
<dbReference type="InterPro" id="IPR001190">
    <property type="entry name" value="SRCR"/>
</dbReference>
<dbReference type="SMART" id="SM00202">
    <property type="entry name" value="SR"/>
    <property type="match status" value="3"/>
</dbReference>
<dbReference type="PROSITE" id="PS00134">
    <property type="entry name" value="TRYPSIN_HIS"/>
    <property type="match status" value="1"/>
</dbReference>
<evidence type="ECO:0000256" key="3">
    <source>
        <dbReference type="ARBA" id="ARBA00022729"/>
    </source>
</evidence>
<dbReference type="Pfam" id="PF00089">
    <property type="entry name" value="Trypsin"/>
    <property type="match status" value="2"/>
</dbReference>
<gene>
    <name evidence="17" type="ORF">BaRGS_00026737</name>
</gene>
<feature type="disulfide bond" evidence="11">
    <location>
        <begin position="1134"/>
        <end position="1144"/>
    </location>
</feature>
<feature type="domain" description="SRCR" evidence="16">
    <location>
        <begin position="1275"/>
        <end position="1382"/>
    </location>
</feature>
<dbReference type="InterPro" id="IPR043504">
    <property type="entry name" value="Peptidase_S1_PA_chymotrypsin"/>
</dbReference>
<keyword evidence="12" id="KW-0645">Protease</keyword>
<feature type="disulfide bond" evidence="11">
    <location>
        <begin position="857"/>
        <end position="867"/>
    </location>
</feature>
<keyword evidence="12" id="KW-0378">Hydrolase</keyword>
<evidence type="ECO:0000256" key="6">
    <source>
        <dbReference type="ARBA" id="ARBA00022989"/>
    </source>
</evidence>
<evidence type="ECO:0000256" key="10">
    <source>
        <dbReference type="ARBA" id="ARBA00024195"/>
    </source>
</evidence>
<feature type="domain" description="SEA" evidence="14">
    <location>
        <begin position="78"/>
        <end position="191"/>
    </location>
</feature>
<evidence type="ECO:0000256" key="12">
    <source>
        <dbReference type="RuleBase" id="RU363034"/>
    </source>
</evidence>
<dbReference type="PANTHER" id="PTHR24253:SF176">
    <property type="entry name" value="CORIN, ISOFORM B"/>
    <property type="match status" value="1"/>
</dbReference>
<organism evidence="17 18">
    <name type="scientific">Batillaria attramentaria</name>
    <dbReference type="NCBI Taxonomy" id="370345"/>
    <lineage>
        <taxon>Eukaryota</taxon>
        <taxon>Metazoa</taxon>
        <taxon>Spiralia</taxon>
        <taxon>Lophotrochozoa</taxon>
        <taxon>Mollusca</taxon>
        <taxon>Gastropoda</taxon>
        <taxon>Caenogastropoda</taxon>
        <taxon>Sorbeoconcha</taxon>
        <taxon>Cerithioidea</taxon>
        <taxon>Batillariidae</taxon>
        <taxon>Batillaria</taxon>
    </lineage>
</organism>
<feature type="domain" description="SRCR" evidence="16">
    <location>
        <begin position="1077"/>
        <end position="1168"/>
    </location>
</feature>
<feature type="disulfide bond" evidence="11">
    <location>
        <begin position="1679"/>
        <end position="1689"/>
    </location>
</feature>
<feature type="region of interest" description="Disordered" evidence="13">
    <location>
        <begin position="197"/>
        <end position="237"/>
    </location>
</feature>
<evidence type="ECO:0000256" key="8">
    <source>
        <dbReference type="ARBA" id="ARBA00023157"/>
    </source>
</evidence>
<comment type="caution">
    <text evidence="11">Lacks conserved residue(s) required for the propagation of feature annotation.</text>
</comment>
<evidence type="ECO:0000313" key="17">
    <source>
        <dbReference type="EMBL" id="KAK7482045.1"/>
    </source>
</evidence>
<dbReference type="GO" id="GO:0016020">
    <property type="term" value="C:membrane"/>
    <property type="evidence" value="ECO:0007669"/>
    <property type="project" value="UniProtKB-SubCell"/>
</dbReference>
<dbReference type="CDD" id="cd00190">
    <property type="entry name" value="Tryp_SPc"/>
    <property type="match status" value="2"/>
</dbReference>
<dbReference type="PRINTS" id="PR00722">
    <property type="entry name" value="CHYMOTRYPSIN"/>
</dbReference>
<dbReference type="InterPro" id="IPR001314">
    <property type="entry name" value="Peptidase_S1A"/>
</dbReference>
<keyword evidence="12" id="KW-0720">Serine protease</keyword>
<name>A0ABD0K3Q7_9CAEN</name>
<evidence type="ECO:0000256" key="1">
    <source>
        <dbReference type="ARBA" id="ARBA00004606"/>
    </source>
</evidence>
<dbReference type="Gene3D" id="2.40.10.10">
    <property type="entry name" value="Trypsin-like serine proteases"/>
    <property type="match status" value="2"/>
</dbReference>
<feature type="disulfide bond" evidence="11">
    <location>
        <begin position="1589"/>
        <end position="1599"/>
    </location>
</feature>
<feature type="disulfide bond" evidence="11">
    <location>
        <begin position="1351"/>
        <end position="1361"/>
    </location>
</feature>
<dbReference type="Gene3D" id="3.30.70.960">
    <property type="entry name" value="SEA domain"/>
    <property type="match status" value="1"/>
</dbReference>
<protein>
    <submittedName>
        <fullName evidence="17">Uncharacterized protein</fullName>
    </submittedName>
</protein>
<feature type="disulfide bond" evidence="11">
    <location>
        <begin position="1034"/>
        <end position="1044"/>
    </location>
</feature>
<dbReference type="InterPro" id="IPR033116">
    <property type="entry name" value="TRYPSIN_SER"/>
</dbReference>
<evidence type="ECO:0000256" key="2">
    <source>
        <dbReference type="ARBA" id="ARBA00022692"/>
    </source>
</evidence>
<keyword evidence="7" id="KW-0472">Membrane</keyword>
<dbReference type="GO" id="GO:0008236">
    <property type="term" value="F:serine-type peptidase activity"/>
    <property type="evidence" value="ECO:0007669"/>
    <property type="project" value="UniProtKB-KW"/>
</dbReference>
<dbReference type="InterPro" id="IPR001254">
    <property type="entry name" value="Trypsin_dom"/>
</dbReference>
<reference evidence="17 18" key="1">
    <citation type="journal article" date="2023" name="Sci. Data">
        <title>Genome assembly of the Korean intertidal mud-creeper Batillaria attramentaria.</title>
        <authorList>
            <person name="Patra A.K."/>
            <person name="Ho P.T."/>
            <person name="Jun S."/>
            <person name="Lee S.J."/>
            <person name="Kim Y."/>
            <person name="Won Y.J."/>
        </authorList>
    </citation>
    <scope>NUCLEOTIDE SEQUENCE [LARGE SCALE GENOMIC DNA]</scope>
    <source>
        <strain evidence="17">Wonlab-2016</strain>
    </source>
</reference>
<feature type="domain" description="SRCR" evidence="16">
    <location>
        <begin position="1605"/>
        <end position="1711"/>
    </location>
</feature>
<dbReference type="SMART" id="SM00020">
    <property type="entry name" value="Tryp_SPc"/>
    <property type="match status" value="2"/>
</dbReference>
<dbReference type="InterPro" id="IPR018114">
    <property type="entry name" value="TRYPSIN_HIS"/>
</dbReference>
<feature type="non-terminal residue" evidence="17">
    <location>
        <position position="2329"/>
    </location>
</feature>
<evidence type="ECO:0000256" key="5">
    <source>
        <dbReference type="ARBA" id="ARBA00022968"/>
    </source>
</evidence>
<dbReference type="InterPro" id="IPR000082">
    <property type="entry name" value="SEA_dom"/>
</dbReference>
<dbReference type="Proteomes" id="UP001519460">
    <property type="component" value="Unassembled WGS sequence"/>
</dbReference>
<dbReference type="Gene3D" id="3.10.250.10">
    <property type="entry name" value="SRCR-like domain"/>
    <property type="match status" value="6"/>
</dbReference>
<feature type="domain" description="SRCR" evidence="16">
    <location>
        <begin position="1389"/>
        <end position="1508"/>
    </location>
</feature>
<dbReference type="PROSITE" id="PS50287">
    <property type="entry name" value="SRCR_2"/>
    <property type="match status" value="8"/>
</dbReference>
<comment type="subcellular location">
    <subcellularLocation>
        <location evidence="1">Membrane</location>
        <topology evidence="1">Single-pass type II membrane protein</topology>
    </subcellularLocation>
</comment>
<feature type="region of interest" description="Disordered" evidence="13">
    <location>
        <begin position="1"/>
        <end position="21"/>
    </location>
</feature>
<evidence type="ECO:0000259" key="16">
    <source>
        <dbReference type="PROSITE" id="PS50287"/>
    </source>
</evidence>
<evidence type="ECO:0000256" key="13">
    <source>
        <dbReference type="SAM" id="MobiDB-lite"/>
    </source>
</evidence>
<keyword evidence="18" id="KW-1185">Reference proteome</keyword>
<keyword evidence="6" id="KW-1133">Transmembrane helix</keyword>
<dbReference type="InterPro" id="IPR009003">
    <property type="entry name" value="Peptidase_S1_PA"/>
</dbReference>
<keyword evidence="8 11" id="KW-1015">Disulfide bond</keyword>
<accession>A0ABD0K3Q7</accession>
<proteinExistence type="inferred from homology"/>
<keyword evidence="5" id="KW-0735">Signal-anchor</keyword>
<evidence type="ECO:0000256" key="11">
    <source>
        <dbReference type="PROSITE-ProRule" id="PRU00196"/>
    </source>
</evidence>
<dbReference type="PANTHER" id="PTHR24253">
    <property type="entry name" value="TRANSMEMBRANE PROTEASE SERINE"/>
    <property type="match status" value="1"/>
</dbReference>
<dbReference type="InterPro" id="IPR036772">
    <property type="entry name" value="SRCR-like_dom_sf"/>
</dbReference>
<feature type="disulfide bond" evidence="11">
    <location>
        <begin position="1216"/>
        <end position="1277"/>
    </location>
</feature>
<dbReference type="SUPFAM" id="SSF50494">
    <property type="entry name" value="Trypsin-like serine proteases"/>
    <property type="match status" value="2"/>
</dbReference>
<feature type="disulfide bond" evidence="11">
    <location>
        <begin position="1248"/>
        <end position="1258"/>
    </location>
</feature>
<dbReference type="GO" id="GO:0006508">
    <property type="term" value="P:proteolysis"/>
    <property type="evidence" value="ECO:0007669"/>
    <property type="project" value="UniProtKB-KW"/>
</dbReference>
<dbReference type="SUPFAM" id="SSF56487">
    <property type="entry name" value="SRCR-like"/>
    <property type="match status" value="7"/>
</dbReference>
<dbReference type="PROSITE" id="PS50024">
    <property type="entry name" value="SEA"/>
    <property type="match status" value="1"/>
</dbReference>
<feature type="compositionally biased region" description="Low complexity" evidence="13">
    <location>
        <begin position="202"/>
        <end position="237"/>
    </location>
</feature>
<evidence type="ECO:0000259" key="15">
    <source>
        <dbReference type="PROSITE" id="PS50240"/>
    </source>
</evidence>
<dbReference type="FunFam" id="3.10.250.10:FF:000016">
    <property type="entry name" value="Scavenger receptor cysteine-rich protein type 12"/>
    <property type="match status" value="1"/>
</dbReference>
<keyword evidence="3" id="KW-0732">Signal</keyword>